<accession>A0A5Q2MRA3</accession>
<dbReference type="AlphaFoldDB" id="A0A5Q2MRA3"/>
<dbReference type="EMBL" id="CP045737">
    <property type="protein sequence ID" value="QGG43050.1"/>
    <property type="molecule type" value="Genomic_DNA"/>
</dbReference>
<proteinExistence type="predicted"/>
<feature type="domain" description="AB hydrolase-1" evidence="1">
    <location>
        <begin position="22"/>
        <end position="167"/>
    </location>
</feature>
<dbReference type="GO" id="GO:0016787">
    <property type="term" value="F:hydrolase activity"/>
    <property type="evidence" value="ECO:0007669"/>
    <property type="project" value="UniProtKB-KW"/>
</dbReference>
<reference evidence="2 3" key="1">
    <citation type="submission" date="2019-11" db="EMBL/GenBank/DDBJ databases">
        <authorList>
            <person name="Li J."/>
        </authorList>
    </citation>
    <scope>NUCLEOTIDE SEQUENCE [LARGE SCALE GENOMIC DNA]</scope>
    <source>
        <strain evidence="2 3">MF47</strain>
    </source>
</reference>
<keyword evidence="2" id="KW-0378">Hydrolase</keyword>
<dbReference type="Pfam" id="PF12697">
    <property type="entry name" value="Abhydrolase_6"/>
    <property type="match status" value="1"/>
</dbReference>
<dbReference type="RefSeq" id="WP_153654854.1">
    <property type="nucleotide sequence ID" value="NZ_CP045737.1"/>
</dbReference>
<evidence type="ECO:0000313" key="2">
    <source>
        <dbReference type="EMBL" id="QGG43050.1"/>
    </source>
</evidence>
<organism evidence="2 3">
    <name type="scientific">Aeromicrobium yanjiei</name>
    <dbReference type="NCBI Taxonomy" id="2662028"/>
    <lineage>
        <taxon>Bacteria</taxon>
        <taxon>Bacillati</taxon>
        <taxon>Actinomycetota</taxon>
        <taxon>Actinomycetes</taxon>
        <taxon>Propionibacteriales</taxon>
        <taxon>Nocardioidaceae</taxon>
        <taxon>Aeromicrobium</taxon>
    </lineage>
</organism>
<dbReference type="SUPFAM" id="SSF53474">
    <property type="entry name" value="alpha/beta-Hydrolases"/>
    <property type="match status" value="1"/>
</dbReference>
<gene>
    <name evidence="2" type="ORF">GEV26_17620</name>
</gene>
<dbReference type="InterPro" id="IPR000073">
    <property type="entry name" value="AB_hydrolase_1"/>
</dbReference>
<dbReference type="Proteomes" id="UP000392064">
    <property type="component" value="Chromosome"/>
</dbReference>
<protein>
    <submittedName>
        <fullName evidence="2">Alpha/beta fold hydrolase</fullName>
    </submittedName>
</protein>
<evidence type="ECO:0000313" key="3">
    <source>
        <dbReference type="Proteomes" id="UP000392064"/>
    </source>
</evidence>
<keyword evidence="3" id="KW-1185">Reference proteome</keyword>
<dbReference type="KEGG" id="aef:GEV26_17620"/>
<sequence>MTRTEEPTPGRHIDVRGEGPVVLLWHGRGADSRGVLDALSELIAAHGLTVVTPDWDAGHPDGGRADLLTSVRRAREIAAEQGQDPDTIVVAGWSLGGVAAVSLALNASRIGAGVGGLVLIAPADGPRALDPLTGQPLPTELPSGAGRCRVDIVYGEDDTITPPDMVCGLELRLRAAGWSTSLHAIDADHGEVVGATYDERRDAFVPARTERARDGARTVAQIVAAATSSS</sequence>
<evidence type="ECO:0000259" key="1">
    <source>
        <dbReference type="Pfam" id="PF12697"/>
    </source>
</evidence>
<dbReference type="InterPro" id="IPR029058">
    <property type="entry name" value="AB_hydrolase_fold"/>
</dbReference>
<name>A0A5Q2MRA3_9ACTN</name>
<dbReference type="Gene3D" id="3.40.50.1820">
    <property type="entry name" value="alpha/beta hydrolase"/>
    <property type="match status" value="1"/>
</dbReference>